<dbReference type="GO" id="GO:0005829">
    <property type="term" value="C:cytosol"/>
    <property type="evidence" value="ECO:0007669"/>
    <property type="project" value="TreeGrafter"/>
</dbReference>
<name>A0A5C1QD77_9SPIO</name>
<evidence type="ECO:0000313" key="10">
    <source>
        <dbReference type="EMBL" id="QEN06073.1"/>
    </source>
</evidence>
<reference evidence="10 11" key="1">
    <citation type="submission" date="2019-02" db="EMBL/GenBank/DDBJ databases">
        <authorList>
            <person name="Fomenkov A."/>
            <person name="Dubinina G."/>
            <person name="Grabovich M."/>
            <person name="Vincze T."/>
            <person name="Roberts R.J."/>
        </authorList>
    </citation>
    <scope>NUCLEOTIDE SEQUENCE [LARGE SCALE GENOMIC DNA]</scope>
    <source>
        <strain evidence="10 11">P</strain>
    </source>
</reference>
<dbReference type="Pfam" id="PF00290">
    <property type="entry name" value="Trp_syntA"/>
    <property type="match status" value="1"/>
</dbReference>
<evidence type="ECO:0000256" key="6">
    <source>
        <dbReference type="ARBA" id="ARBA00023239"/>
    </source>
</evidence>
<dbReference type="Proteomes" id="UP000323824">
    <property type="component" value="Chromosome"/>
</dbReference>
<evidence type="ECO:0000256" key="7">
    <source>
        <dbReference type="ARBA" id="ARBA00049047"/>
    </source>
</evidence>
<dbReference type="EC" id="4.2.1.20" evidence="8"/>
<comment type="similarity">
    <text evidence="8 9">Belongs to the TrpA family.</text>
</comment>
<dbReference type="SUPFAM" id="SSF51366">
    <property type="entry name" value="Ribulose-phoshate binding barrel"/>
    <property type="match status" value="1"/>
</dbReference>
<keyword evidence="6 8" id="KW-0456">Lyase</keyword>
<evidence type="ECO:0000256" key="3">
    <source>
        <dbReference type="ARBA" id="ARBA00022605"/>
    </source>
</evidence>
<evidence type="ECO:0000256" key="1">
    <source>
        <dbReference type="ARBA" id="ARBA00004733"/>
    </source>
</evidence>
<evidence type="ECO:0000313" key="11">
    <source>
        <dbReference type="Proteomes" id="UP000323824"/>
    </source>
</evidence>
<gene>
    <name evidence="8 10" type="primary">trpA</name>
    <name evidence="10" type="ORF">EW093_15740</name>
</gene>
<comment type="subunit">
    <text evidence="2 8">Tetramer of two alpha and two beta chains.</text>
</comment>
<evidence type="ECO:0000256" key="5">
    <source>
        <dbReference type="ARBA" id="ARBA00023141"/>
    </source>
</evidence>
<keyword evidence="4 8" id="KW-0822">Tryptophan biosynthesis</keyword>
<dbReference type="PANTHER" id="PTHR43406">
    <property type="entry name" value="TRYPTOPHAN SYNTHASE, ALPHA CHAIN"/>
    <property type="match status" value="1"/>
</dbReference>
<keyword evidence="3 8" id="KW-0028">Amino-acid biosynthesis</keyword>
<dbReference type="CDD" id="cd04724">
    <property type="entry name" value="Tryptophan_synthase_alpha"/>
    <property type="match status" value="1"/>
</dbReference>
<sequence>MNREIVSHLVAGYPTLEGSFEVAKGLIDGKGYALEIQIPFSDPSADGPTIEVACSQSLKLGFKVDMGFELIKRVKLYSPETPIYLMSYASIVFTNGVENFVKKAKLYGVEGLIIPDLTVGADEGLYELGKKYDVNIIPVLVTSVPKNRVDEILRNSSSDWVYIALRGGITGSYTEITKDNLDFLDYVKGYNKHVMAGFGIQSKEQIDVLDKHVDASVVGSYFVKKTKELFDKKMDLSKGISQVISDLRE</sequence>
<dbReference type="NCBIfam" id="TIGR00262">
    <property type="entry name" value="trpA"/>
    <property type="match status" value="1"/>
</dbReference>
<feature type="active site" description="Proton acceptor" evidence="8">
    <location>
        <position position="35"/>
    </location>
</feature>
<dbReference type="Gene3D" id="3.20.20.70">
    <property type="entry name" value="Aldolase class I"/>
    <property type="match status" value="1"/>
</dbReference>
<dbReference type="EMBL" id="CP035807">
    <property type="protein sequence ID" value="QEN06073.1"/>
    <property type="molecule type" value="Genomic_DNA"/>
</dbReference>
<comment type="function">
    <text evidence="8">The alpha subunit is responsible for the aldol cleavage of indoleglycerol phosphate to indole and glyceraldehyde 3-phosphate.</text>
</comment>
<evidence type="ECO:0000256" key="4">
    <source>
        <dbReference type="ARBA" id="ARBA00022822"/>
    </source>
</evidence>
<dbReference type="GO" id="GO:0004834">
    <property type="term" value="F:tryptophan synthase activity"/>
    <property type="evidence" value="ECO:0007669"/>
    <property type="project" value="UniProtKB-UniRule"/>
</dbReference>
<keyword evidence="11" id="KW-1185">Reference proteome</keyword>
<comment type="pathway">
    <text evidence="1 8">Amino-acid biosynthesis; L-tryptophan biosynthesis; L-tryptophan from chorismate: step 5/5.</text>
</comment>
<dbReference type="OrthoDB" id="9804578at2"/>
<keyword evidence="5 8" id="KW-0057">Aromatic amino acid biosynthesis</keyword>
<proteinExistence type="inferred from homology"/>
<dbReference type="InterPro" id="IPR011060">
    <property type="entry name" value="RibuloseP-bd_barrel"/>
</dbReference>
<dbReference type="InterPro" id="IPR013785">
    <property type="entry name" value="Aldolase_TIM"/>
</dbReference>
<dbReference type="PANTHER" id="PTHR43406:SF1">
    <property type="entry name" value="TRYPTOPHAN SYNTHASE ALPHA CHAIN, CHLOROPLASTIC"/>
    <property type="match status" value="1"/>
</dbReference>
<accession>A0A5C1QD77</accession>
<comment type="catalytic activity">
    <reaction evidence="7 8">
        <text>(1S,2R)-1-C-(indol-3-yl)glycerol 3-phosphate + L-serine = D-glyceraldehyde 3-phosphate + L-tryptophan + H2O</text>
        <dbReference type="Rhea" id="RHEA:10532"/>
        <dbReference type="ChEBI" id="CHEBI:15377"/>
        <dbReference type="ChEBI" id="CHEBI:33384"/>
        <dbReference type="ChEBI" id="CHEBI:57912"/>
        <dbReference type="ChEBI" id="CHEBI:58866"/>
        <dbReference type="ChEBI" id="CHEBI:59776"/>
        <dbReference type="EC" id="4.2.1.20"/>
    </reaction>
</comment>
<protein>
    <recommendedName>
        <fullName evidence="8">Tryptophan synthase alpha chain</fullName>
        <ecNumber evidence="8">4.2.1.20</ecNumber>
    </recommendedName>
</protein>
<evidence type="ECO:0000256" key="8">
    <source>
        <dbReference type="HAMAP-Rule" id="MF_00131"/>
    </source>
</evidence>
<evidence type="ECO:0000256" key="9">
    <source>
        <dbReference type="RuleBase" id="RU003662"/>
    </source>
</evidence>
<dbReference type="AlphaFoldDB" id="A0A5C1QD77"/>
<feature type="active site" description="Proton acceptor" evidence="8">
    <location>
        <position position="46"/>
    </location>
</feature>
<dbReference type="KEGG" id="sper:EW093_15740"/>
<dbReference type="UniPathway" id="UPA00035">
    <property type="reaction ID" value="UER00044"/>
</dbReference>
<dbReference type="RefSeq" id="WP_149569307.1">
    <property type="nucleotide sequence ID" value="NZ_CP035807.1"/>
</dbReference>
<reference evidence="10 11" key="2">
    <citation type="submission" date="2019-09" db="EMBL/GenBank/DDBJ databases">
        <title>Complete Genome Sequence and Methylome Analysis of free living Spirochaetas.</title>
        <authorList>
            <person name="Leshcheva N."/>
            <person name="Mikheeva N."/>
        </authorList>
    </citation>
    <scope>NUCLEOTIDE SEQUENCE [LARGE SCALE GENOMIC DNA]</scope>
    <source>
        <strain evidence="10 11">P</strain>
    </source>
</reference>
<evidence type="ECO:0000256" key="2">
    <source>
        <dbReference type="ARBA" id="ARBA00011270"/>
    </source>
</evidence>
<dbReference type="HAMAP" id="MF_00131">
    <property type="entry name" value="Trp_synth_alpha"/>
    <property type="match status" value="1"/>
</dbReference>
<dbReference type="InterPro" id="IPR002028">
    <property type="entry name" value="Trp_synthase_suA"/>
</dbReference>
<organism evidence="10 11">
    <name type="scientific">Thiospirochaeta perfilievii</name>
    <dbReference type="NCBI Taxonomy" id="252967"/>
    <lineage>
        <taxon>Bacteria</taxon>
        <taxon>Pseudomonadati</taxon>
        <taxon>Spirochaetota</taxon>
        <taxon>Spirochaetia</taxon>
        <taxon>Spirochaetales</taxon>
        <taxon>Spirochaetaceae</taxon>
        <taxon>Thiospirochaeta</taxon>
    </lineage>
</organism>